<reference evidence="2 3" key="1">
    <citation type="journal article" date="2017" name="MBio">
        <title>Type VI secretion-mediated competition in the bee gut microbiome.</title>
        <authorList>
            <person name="Steele M.I."/>
            <person name="Kwong W.K."/>
            <person name="Powell J.E."/>
            <person name="Whiteley M."/>
            <person name="Moran N.A."/>
        </authorList>
    </citation>
    <scope>NUCLEOTIDE SEQUENCE [LARGE SCALE GENOMIC DNA]</scope>
    <source>
        <strain evidence="2 3">Occ4-2</strain>
    </source>
</reference>
<name>A0A2N9XQN6_9NEIS</name>
<evidence type="ECO:0000256" key="1">
    <source>
        <dbReference type="SAM" id="MobiDB-lite"/>
    </source>
</evidence>
<proteinExistence type="predicted"/>
<feature type="compositionally biased region" description="Polar residues" evidence="1">
    <location>
        <begin position="347"/>
        <end position="357"/>
    </location>
</feature>
<dbReference type="EMBL" id="MEIQ01000036">
    <property type="protein sequence ID" value="PIT50641.1"/>
    <property type="molecule type" value="Genomic_DNA"/>
</dbReference>
<dbReference type="InterPro" id="IPR008708">
    <property type="entry name" value="Neisseria_TspB"/>
</dbReference>
<dbReference type="Pfam" id="PF05616">
    <property type="entry name" value="Neisseria_TspB"/>
    <property type="match status" value="1"/>
</dbReference>
<evidence type="ECO:0000313" key="3">
    <source>
        <dbReference type="Proteomes" id="UP000231484"/>
    </source>
</evidence>
<organism evidence="2 3">
    <name type="scientific">Snodgrassella alvi</name>
    <dbReference type="NCBI Taxonomy" id="1196083"/>
    <lineage>
        <taxon>Bacteria</taxon>
        <taxon>Pseudomonadati</taxon>
        <taxon>Pseudomonadota</taxon>
        <taxon>Betaproteobacteria</taxon>
        <taxon>Neisseriales</taxon>
        <taxon>Neisseriaceae</taxon>
        <taxon>Snodgrassella</taxon>
    </lineage>
</organism>
<sequence>MQFTGGNYIFAENGRLIFNLDPSVLEAREWHYNQETDSFDTEFKTNMQLKTLYTDSFHGYEARLKPQFLQVAYGHSPADRYAFHPVYYKKAFLPAVGWGVRVGATIVRQVLPPLIQRCLANKYCGSTLGSLAVNGAFLCSLAYDAGGQLGPFKMPDGVCKKAEQDGYVKDKDGKYKRKFSYSYRCVGGLCALNGGGGAAGGFGSFQAAVSAAKGSCPASASSPMGTTTFTGTKLVGNTVECYYKTKDNERTYASVYAISGKALEGDAGNITMVDISRYVADDMKENPTPYINSDGLGKEILDFAQLKTTDIQSGLGSGSFSVVGAEPYRDPRTGKTVQDVVTIDSAGKNQTSGKSQLSGTAGSGGSGSSGISATNNHVSVNQIGRNDVEDSAQVGKPNSPNGTNGSGKGNNGGSGQGNGQGNGAGNGKGDGAGDGDEKGKCEGLENTVGCMPVGNLPTDTNIEVPGKDDSVMNLTPDNFIPSDGICPAPVSFNFLSRSYSISYEPACEYARKIRMLVILVGTMTAGMIIFKGFK</sequence>
<protein>
    <recommendedName>
        <fullName evidence="4">TspB protein</fullName>
    </recommendedName>
</protein>
<dbReference type="Proteomes" id="UP000231484">
    <property type="component" value="Unassembled WGS sequence"/>
</dbReference>
<feature type="compositionally biased region" description="Gly residues" evidence="1">
    <location>
        <begin position="404"/>
        <end position="432"/>
    </location>
</feature>
<gene>
    <name evidence="2" type="ORF">BHC48_05915</name>
</gene>
<evidence type="ECO:0000313" key="2">
    <source>
        <dbReference type="EMBL" id="PIT50641.1"/>
    </source>
</evidence>
<dbReference type="NCBIfam" id="NF041109">
    <property type="entry name" value="VF_TspB_C_term"/>
    <property type="match status" value="1"/>
</dbReference>
<feature type="region of interest" description="Disordered" evidence="1">
    <location>
        <begin position="344"/>
        <end position="375"/>
    </location>
</feature>
<dbReference type="AlphaFoldDB" id="A0A2N9XQN6"/>
<comment type="caution">
    <text evidence="2">The sequence shown here is derived from an EMBL/GenBank/DDBJ whole genome shotgun (WGS) entry which is preliminary data.</text>
</comment>
<feature type="region of interest" description="Disordered" evidence="1">
    <location>
        <begin position="389"/>
        <end position="440"/>
    </location>
</feature>
<evidence type="ECO:0008006" key="4">
    <source>
        <dbReference type="Google" id="ProtNLM"/>
    </source>
</evidence>
<accession>A0A2N9XQN6</accession>